<organism evidence="1 2">
    <name type="scientific">Actinoplanes philippinensis</name>
    <dbReference type="NCBI Taxonomy" id="35752"/>
    <lineage>
        <taxon>Bacteria</taxon>
        <taxon>Bacillati</taxon>
        <taxon>Actinomycetota</taxon>
        <taxon>Actinomycetes</taxon>
        <taxon>Micromonosporales</taxon>
        <taxon>Micromonosporaceae</taxon>
        <taxon>Actinoplanes</taxon>
    </lineage>
</organism>
<evidence type="ECO:0000313" key="2">
    <source>
        <dbReference type="Proteomes" id="UP000199645"/>
    </source>
</evidence>
<protein>
    <submittedName>
        <fullName evidence="1">Uncharacterized protein</fullName>
    </submittedName>
</protein>
<dbReference type="AlphaFoldDB" id="A0A1I1ZDF8"/>
<dbReference type="STRING" id="35752.SAMN05421541_10142"/>
<dbReference type="Gene3D" id="3.40.50.280">
    <property type="entry name" value="Cobalamin-binding domain"/>
    <property type="match status" value="1"/>
</dbReference>
<dbReference type="EMBL" id="FONV01000001">
    <property type="protein sequence ID" value="SFE29715.1"/>
    <property type="molecule type" value="Genomic_DNA"/>
</dbReference>
<evidence type="ECO:0000313" key="1">
    <source>
        <dbReference type="EMBL" id="SFE29715.1"/>
    </source>
</evidence>
<sequence length="159" mass="17034">MLWSFYSPDAAALAEELAQIRGLADGPNGTHLAGGVHATAEPVQTLDAGWDMAAIGEGDPTGITGLAYRDATGNLIRTGKAKQRDLHDFPGFALTWDRFNALEVARGCIYACRFKRQLLPIRDSAARFGAPSHTAATDQLRSSENYSMPGLEVSSQVRG</sequence>
<dbReference type="Proteomes" id="UP000199645">
    <property type="component" value="Unassembled WGS sequence"/>
</dbReference>
<accession>A0A1I1ZDF8</accession>
<keyword evidence="2" id="KW-1185">Reference proteome</keyword>
<proteinExistence type="predicted"/>
<reference evidence="1 2" key="1">
    <citation type="submission" date="2016-10" db="EMBL/GenBank/DDBJ databases">
        <authorList>
            <person name="de Groot N.N."/>
        </authorList>
    </citation>
    <scope>NUCLEOTIDE SEQUENCE [LARGE SCALE GENOMIC DNA]</scope>
    <source>
        <strain evidence="1 2">DSM 43019</strain>
    </source>
</reference>
<gene>
    <name evidence="1" type="ORF">SAMN05421541_10142</name>
</gene>
<name>A0A1I1ZDF8_9ACTN</name>